<dbReference type="CDD" id="cd03445">
    <property type="entry name" value="Thioesterase_II_repeat2"/>
    <property type="match status" value="1"/>
</dbReference>
<dbReference type="Pfam" id="PF13622">
    <property type="entry name" value="4HBT_3"/>
    <property type="match status" value="1"/>
</dbReference>
<sequence length="282" mass="31221">MPTSASHTVNDIVEMKPLGEVVFQGPAVPTAFTRTFGGQVVAQALRAALLTVEGKDAHSLHCYFLEGGVAAEPIDFHVERIRDGRSFAARRVEGFQNGKRMVIMSVSFHHDQDSGPEHATSMPDVPGPEESIDHVEFRPQSAKKRALDWTDWDIRVVPNEKLSEELLHPAGQATHQYLWIKNTSDMGNDQGSHQAALAYLSDMTLLYTTLLDHDNPDIQAASLDHAMWFLRPVRVDEWLLIDQYSPSAGSGIGLSKGNVYNQRGELVVVLSQEGLIRAKRTS</sequence>
<dbReference type="Proteomes" id="UP000004840">
    <property type="component" value="Unassembled WGS sequence"/>
</dbReference>
<feature type="domain" description="Acyl-CoA thioesterase 2 C-terminal" evidence="4">
    <location>
        <begin position="149"/>
        <end position="275"/>
    </location>
</feature>
<evidence type="ECO:0000313" key="6">
    <source>
        <dbReference type="EMBL" id="CCE56160.1"/>
    </source>
</evidence>
<name>G7I145_9CORY</name>
<evidence type="ECO:0000256" key="1">
    <source>
        <dbReference type="ARBA" id="ARBA00006538"/>
    </source>
</evidence>
<dbReference type="AlphaFoldDB" id="G7I145"/>
<dbReference type="PANTHER" id="PTHR11066:SF34">
    <property type="entry name" value="ACYL-COENZYME A THIOESTERASE 8"/>
    <property type="match status" value="1"/>
</dbReference>
<accession>G7I145</accession>
<dbReference type="EMBL" id="CAFW01000100">
    <property type="protein sequence ID" value="CCE56160.1"/>
    <property type="molecule type" value="Genomic_DNA"/>
</dbReference>
<dbReference type="GO" id="GO:0047617">
    <property type="term" value="F:fatty acyl-CoA hydrolase activity"/>
    <property type="evidence" value="ECO:0007669"/>
    <property type="project" value="InterPro"/>
</dbReference>
<feature type="domain" description="Acyl-CoA thioesterase-like N-terminal HotDog" evidence="5">
    <location>
        <begin position="34"/>
        <end position="109"/>
    </location>
</feature>
<dbReference type="PANTHER" id="PTHR11066">
    <property type="entry name" value="ACYL-COA THIOESTERASE"/>
    <property type="match status" value="1"/>
</dbReference>
<evidence type="ECO:0000259" key="4">
    <source>
        <dbReference type="Pfam" id="PF02551"/>
    </source>
</evidence>
<protein>
    <submittedName>
        <fullName evidence="6">Acyl-CoA thioesterase II</fullName>
        <ecNumber evidence="6">3.1.2.-</ecNumber>
    </submittedName>
</protein>
<dbReference type="InterPro" id="IPR042171">
    <property type="entry name" value="Acyl-CoA_hotdog"/>
</dbReference>
<evidence type="ECO:0000256" key="2">
    <source>
        <dbReference type="ARBA" id="ARBA00022801"/>
    </source>
</evidence>
<dbReference type="SUPFAM" id="SSF54637">
    <property type="entry name" value="Thioesterase/thiol ester dehydrase-isomerase"/>
    <property type="match status" value="2"/>
</dbReference>
<dbReference type="InterPro" id="IPR029069">
    <property type="entry name" value="HotDog_dom_sf"/>
</dbReference>
<dbReference type="InterPro" id="IPR025652">
    <property type="entry name" value="TesB_C"/>
</dbReference>
<evidence type="ECO:0000256" key="3">
    <source>
        <dbReference type="SAM" id="MobiDB-lite"/>
    </source>
</evidence>
<dbReference type="CDD" id="cd03444">
    <property type="entry name" value="Thioesterase_II_repeat1"/>
    <property type="match status" value="1"/>
</dbReference>
<reference evidence="6 7" key="1">
    <citation type="journal article" date="2012" name="J. Bacteriol.">
        <title>Genome Sequence of Corynebacterium casei UCMA 3821, Isolated from a Smear-Ripened Cheese.</title>
        <authorList>
            <person name="Monnet C."/>
            <person name="Loux V."/>
            <person name="Bento P."/>
            <person name="Gibrat J.F."/>
            <person name="Straub C."/>
            <person name="Bonnarme P."/>
            <person name="Landaud S."/>
            <person name="Irlinger F."/>
        </authorList>
    </citation>
    <scope>NUCLEOTIDE SEQUENCE [LARGE SCALE GENOMIC DNA]</scope>
    <source>
        <strain evidence="6 7">UCMA 3821</strain>
    </source>
</reference>
<dbReference type="EC" id="3.1.2.-" evidence="6"/>
<dbReference type="GO" id="GO:0009062">
    <property type="term" value="P:fatty acid catabolic process"/>
    <property type="evidence" value="ECO:0007669"/>
    <property type="project" value="TreeGrafter"/>
</dbReference>
<dbReference type="InterPro" id="IPR049449">
    <property type="entry name" value="TesB_ACOT8-like_N"/>
</dbReference>
<proteinExistence type="inferred from homology"/>
<dbReference type="RefSeq" id="WP_006823594.1">
    <property type="nucleotide sequence ID" value="NZ_CAFW01000100.1"/>
</dbReference>
<comment type="caution">
    <text evidence="6">The sequence shown here is derived from an EMBL/GenBank/DDBJ whole genome shotgun (WGS) entry which is preliminary data.</text>
</comment>
<dbReference type="Pfam" id="PF02551">
    <property type="entry name" value="Acyl_CoA_thio"/>
    <property type="match status" value="1"/>
</dbReference>
<feature type="region of interest" description="Disordered" evidence="3">
    <location>
        <begin position="110"/>
        <end position="130"/>
    </location>
</feature>
<comment type="similarity">
    <text evidence="1">Belongs to the C/M/P thioester hydrolase family.</text>
</comment>
<dbReference type="InterPro" id="IPR003703">
    <property type="entry name" value="Acyl_CoA_thio"/>
</dbReference>
<evidence type="ECO:0000259" key="5">
    <source>
        <dbReference type="Pfam" id="PF13622"/>
    </source>
</evidence>
<organism evidence="6 7">
    <name type="scientific">Corynebacterium casei UCMA 3821</name>
    <dbReference type="NCBI Taxonomy" id="1110505"/>
    <lineage>
        <taxon>Bacteria</taxon>
        <taxon>Bacillati</taxon>
        <taxon>Actinomycetota</taxon>
        <taxon>Actinomycetes</taxon>
        <taxon>Mycobacteriales</taxon>
        <taxon>Corynebacteriaceae</taxon>
        <taxon>Corynebacterium</taxon>
    </lineage>
</organism>
<keyword evidence="2 6" id="KW-0378">Hydrolase</keyword>
<dbReference type="Gene3D" id="2.40.160.210">
    <property type="entry name" value="Acyl-CoA thioesterase, double hotdog domain"/>
    <property type="match status" value="1"/>
</dbReference>
<gene>
    <name evidence="6" type="primary">tesB</name>
    <name evidence="6" type="ORF">CCAS_13535</name>
</gene>
<dbReference type="GO" id="GO:0006637">
    <property type="term" value="P:acyl-CoA metabolic process"/>
    <property type="evidence" value="ECO:0007669"/>
    <property type="project" value="InterPro"/>
</dbReference>
<evidence type="ECO:0000313" key="7">
    <source>
        <dbReference type="Proteomes" id="UP000004840"/>
    </source>
</evidence>